<evidence type="ECO:0000313" key="2">
    <source>
        <dbReference type="Proteomes" id="UP001229244"/>
    </source>
</evidence>
<reference evidence="1" key="1">
    <citation type="submission" date="2023-07" db="EMBL/GenBank/DDBJ databases">
        <title>Genomic Encyclopedia of Type Strains, Phase IV (KMG-IV): sequencing the most valuable type-strain genomes for metagenomic binning, comparative biology and taxonomic classification.</title>
        <authorList>
            <person name="Goeker M."/>
        </authorList>
    </citation>
    <scope>NUCLEOTIDE SEQUENCE</scope>
    <source>
        <strain evidence="1">DSM 21202</strain>
    </source>
</reference>
<sequence>MIAAALSVVSALGRLPWQLYAAAAIAFAAWVGAGHFYERGRADCEADIKAAAFTERARQAAANEVALKTGAEIVSDLADENDRLKTTLTEIADAARTHPDRDACGLGSDSLQLLDRIGGASAPGGPAVGPHTGL</sequence>
<dbReference type="EMBL" id="JAUSUL010000001">
    <property type="protein sequence ID" value="MDQ0314869.1"/>
    <property type="molecule type" value="Genomic_DNA"/>
</dbReference>
<gene>
    <name evidence="1" type="ORF">J2S73_001306</name>
</gene>
<comment type="caution">
    <text evidence="1">The sequence shown here is derived from an EMBL/GenBank/DDBJ whole genome shotgun (WGS) entry which is preliminary data.</text>
</comment>
<dbReference type="RefSeq" id="WP_306884655.1">
    <property type="nucleotide sequence ID" value="NZ_JAUSUL010000001.1"/>
</dbReference>
<protein>
    <submittedName>
        <fullName evidence="1">Uncharacterized protein</fullName>
    </submittedName>
</protein>
<keyword evidence="2" id="KW-1185">Reference proteome</keyword>
<proteinExistence type="predicted"/>
<dbReference type="AlphaFoldDB" id="A0AAE3VMJ2"/>
<accession>A0AAE3VMJ2</accession>
<name>A0AAE3VMJ2_9HYPH</name>
<organism evidence="1 2">
    <name type="scientific">Amorphus orientalis</name>
    <dbReference type="NCBI Taxonomy" id="649198"/>
    <lineage>
        <taxon>Bacteria</taxon>
        <taxon>Pseudomonadati</taxon>
        <taxon>Pseudomonadota</taxon>
        <taxon>Alphaproteobacteria</taxon>
        <taxon>Hyphomicrobiales</taxon>
        <taxon>Amorphaceae</taxon>
        <taxon>Amorphus</taxon>
    </lineage>
</organism>
<dbReference type="Proteomes" id="UP001229244">
    <property type="component" value="Unassembled WGS sequence"/>
</dbReference>
<evidence type="ECO:0000313" key="1">
    <source>
        <dbReference type="EMBL" id="MDQ0314869.1"/>
    </source>
</evidence>